<evidence type="ECO:0000256" key="2">
    <source>
        <dbReference type="ARBA" id="ARBA00022438"/>
    </source>
</evidence>
<evidence type="ECO:0000313" key="10">
    <source>
        <dbReference type="Proteomes" id="UP000178650"/>
    </source>
</evidence>
<protein>
    <recommendedName>
        <fullName evidence="6 7">Methionine aminopeptidase</fullName>
        <shortName evidence="6">MAP</shortName>
        <shortName evidence="6">MetAP</shortName>
        <ecNumber evidence="6 7">3.4.11.18</ecNumber>
    </recommendedName>
    <alternativeName>
        <fullName evidence="6">Peptidase M</fullName>
    </alternativeName>
</protein>
<dbReference type="STRING" id="1802223.A2358_01185"/>
<dbReference type="InterPro" id="IPR036005">
    <property type="entry name" value="Creatinase/aminopeptidase-like"/>
</dbReference>
<proteinExistence type="inferred from homology"/>
<keyword evidence="5 6" id="KW-0378">Hydrolase</keyword>
<evidence type="ECO:0000256" key="6">
    <source>
        <dbReference type="HAMAP-Rule" id="MF_01974"/>
    </source>
</evidence>
<evidence type="ECO:0000256" key="7">
    <source>
        <dbReference type="RuleBase" id="RU003653"/>
    </source>
</evidence>
<name>A0A1G2IVG0_9BACT</name>
<dbReference type="InterPro" id="IPR000994">
    <property type="entry name" value="Pept_M24"/>
</dbReference>
<keyword evidence="4 6" id="KW-0479">Metal-binding</keyword>
<evidence type="ECO:0000256" key="1">
    <source>
        <dbReference type="ARBA" id="ARBA00002521"/>
    </source>
</evidence>
<dbReference type="HAMAP" id="MF_01974">
    <property type="entry name" value="MetAP_1"/>
    <property type="match status" value="1"/>
</dbReference>
<dbReference type="PRINTS" id="PR00599">
    <property type="entry name" value="MAPEPTIDASE"/>
</dbReference>
<dbReference type="GO" id="GO:0004239">
    <property type="term" value="F:initiator methionyl aminopeptidase activity"/>
    <property type="evidence" value="ECO:0007669"/>
    <property type="project" value="UniProtKB-UniRule"/>
</dbReference>
<feature type="binding site" evidence="6">
    <location>
        <position position="176"/>
    </location>
    <ligand>
        <name>substrate</name>
    </ligand>
</feature>
<dbReference type="GO" id="GO:0005829">
    <property type="term" value="C:cytosol"/>
    <property type="evidence" value="ECO:0007669"/>
    <property type="project" value="TreeGrafter"/>
</dbReference>
<dbReference type="GO" id="GO:0070006">
    <property type="term" value="F:metalloaminopeptidase activity"/>
    <property type="evidence" value="ECO:0007669"/>
    <property type="project" value="UniProtKB-UniRule"/>
</dbReference>
<dbReference type="InterPro" id="IPR002467">
    <property type="entry name" value="Pept_M24A_MAP1"/>
</dbReference>
<comment type="subunit">
    <text evidence="6">Monomer.</text>
</comment>
<evidence type="ECO:0000256" key="3">
    <source>
        <dbReference type="ARBA" id="ARBA00022670"/>
    </source>
</evidence>
<feature type="binding site" evidence="6">
    <location>
        <position position="106"/>
    </location>
    <ligand>
        <name>a divalent metal cation</name>
        <dbReference type="ChEBI" id="CHEBI:60240"/>
        <label>2</label>
        <note>catalytic</note>
    </ligand>
</feature>
<feature type="binding site" evidence="6">
    <location>
        <position position="95"/>
    </location>
    <ligand>
        <name>a divalent metal cation</name>
        <dbReference type="ChEBI" id="CHEBI:60240"/>
        <label>1</label>
    </ligand>
</feature>
<dbReference type="Pfam" id="PF00557">
    <property type="entry name" value="Peptidase_M24"/>
    <property type="match status" value="1"/>
</dbReference>
<dbReference type="NCBIfam" id="TIGR00500">
    <property type="entry name" value="met_pdase_I"/>
    <property type="match status" value="1"/>
</dbReference>
<feature type="binding site" evidence="6">
    <location>
        <position position="169"/>
    </location>
    <ligand>
        <name>a divalent metal cation</name>
        <dbReference type="ChEBI" id="CHEBI:60240"/>
        <label>2</label>
        <note>catalytic</note>
    </ligand>
</feature>
<dbReference type="AlphaFoldDB" id="A0A1G2IVG0"/>
<feature type="binding site" evidence="6">
    <location>
        <position position="233"/>
    </location>
    <ligand>
        <name>a divalent metal cation</name>
        <dbReference type="ChEBI" id="CHEBI:60240"/>
        <label>1</label>
    </ligand>
</feature>
<evidence type="ECO:0000313" key="9">
    <source>
        <dbReference type="EMBL" id="OGZ78864.1"/>
    </source>
</evidence>
<dbReference type="SUPFAM" id="SSF55920">
    <property type="entry name" value="Creatinase/aminopeptidase"/>
    <property type="match status" value="1"/>
</dbReference>
<dbReference type="Gene3D" id="3.90.230.10">
    <property type="entry name" value="Creatinase/methionine aminopeptidase superfamily"/>
    <property type="match status" value="1"/>
</dbReference>
<evidence type="ECO:0000259" key="8">
    <source>
        <dbReference type="Pfam" id="PF00557"/>
    </source>
</evidence>
<feature type="binding site" evidence="6">
    <location>
        <position position="106"/>
    </location>
    <ligand>
        <name>a divalent metal cation</name>
        <dbReference type="ChEBI" id="CHEBI:60240"/>
        <label>1</label>
    </ligand>
</feature>
<gene>
    <name evidence="6" type="primary">map</name>
    <name evidence="9" type="ORF">A2358_01185</name>
</gene>
<comment type="cofactor">
    <cofactor evidence="6">
        <name>Co(2+)</name>
        <dbReference type="ChEBI" id="CHEBI:48828"/>
    </cofactor>
    <cofactor evidence="6">
        <name>Zn(2+)</name>
        <dbReference type="ChEBI" id="CHEBI:29105"/>
    </cofactor>
    <cofactor evidence="6">
        <name>Mn(2+)</name>
        <dbReference type="ChEBI" id="CHEBI:29035"/>
    </cofactor>
    <cofactor evidence="6">
        <name>Fe(2+)</name>
        <dbReference type="ChEBI" id="CHEBI:29033"/>
    </cofactor>
    <text evidence="6">Binds 2 divalent metal cations per subunit. Has a high-affinity and a low affinity metal-binding site. The true nature of the physiological cofactor is under debate. The enzyme is active with cobalt, zinc, manganese or divalent iron ions. Most likely, methionine aminopeptidases function as mononuclear Fe(2+)-metalloproteases under physiological conditions, and the catalytically relevant metal-binding site has been assigned to the histidine-containing high-affinity site.</text>
</comment>
<feature type="binding site" evidence="6">
    <location>
        <position position="233"/>
    </location>
    <ligand>
        <name>a divalent metal cation</name>
        <dbReference type="ChEBI" id="CHEBI:60240"/>
        <label>2</label>
        <note>catalytic</note>
    </ligand>
</feature>
<comment type="caution">
    <text evidence="9">The sequence shown here is derived from an EMBL/GenBank/DDBJ whole genome shotgun (WGS) entry which is preliminary data.</text>
</comment>
<dbReference type="InterPro" id="IPR001714">
    <property type="entry name" value="Pept_M24_MAP"/>
</dbReference>
<dbReference type="CDD" id="cd01086">
    <property type="entry name" value="MetAP1"/>
    <property type="match status" value="1"/>
</dbReference>
<evidence type="ECO:0000256" key="5">
    <source>
        <dbReference type="ARBA" id="ARBA00022801"/>
    </source>
</evidence>
<keyword evidence="3 6" id="KW-0645">Protease</keyword>
<feature type="binding site" evidence="6">
    <location>
        <position position="202"/>
    </location>
    <ligand>
        <name>a divalent metal cation</name>
        <dbReference type="ChEBI" id="CHEBI:60240"/>
        <label>2</label>
        <note>catalytic</note>
    </ligand>
</feature>
<sequence length="250" mass="27182">MAIILKTQEEIEIIREGGIILAYAIKELEKMAKPGITTKELDRAAEALILSKGAKPGFKGYNGFPYSLCASVNENVVHGYPSNYVLKDGDIIGLDLGVFYKNFYTDMAITVPVGGVSFEAKRLINVTKKALRLGIKRVKPGNTVGDIGNTIQRFVEYQGFAVVRDLCGHGIGKNLHEDPKIPNFGKRGGGEKLVEGMVICIEPMVSAGNYVLRKSDDGYGYATRDNSLSAHFEHTIAITKKGPCILTGIN</sequence>
<dbReference type="EC" id="3.4.11.18" evidence="6 7"/>
<feature type="domain" description="Peptidase M24" evidence="8">
    <location>
        <begin position="12"/>
        <end position="240"/>
    </location>
</feature>
<keyword evidence="2 6" id="KW-0031">Aminopeptidase</keyword>
<feature type="binding site" evidence="6">
    <location>
        <position position="78"/>
    </location>
    <ligand>
        <name>substrate</name>
    </ligand>
</feature>
<comment type="similarity">
    <text evidence="6">Belongs to the peptidase M24A family. Methionine aminopeptidase type 1 subfamily.</text>
</comment>
<accession>A0A1G2IVG0</accession>
<comment type="function">
    <text evidence="1 6">Removes the N-terminal methionine from nascent proteins. The N-terminal methionine is often cleaved when the second residue in the primary sequence is small and uncharged (Met-Ala-, Cys, Gly, Pro, Ser, Thr, or Val). Requires deformylation of the N(alpha)-formylated initiator methionine before it can be hydrolyzed.</text>
</comment>
<dbReference type="PANTHER" id="PTHR43330:SF27">
    <property type="entry name" value="METHIONINE AMINOPEPTIDASE"/>
    <property type="match status" value="1"/>
</dbReference>
<dbReference type="PANTHER" id="PTHR43330">
    <property type="entry name" value="METHIONINE AMINOPEPTIDASE"/>
    <property type="match status" value="1"/>
</dbReference>
<dbReference type="EMBL" id="MHPJ01000012">
    <property type="protein sequence ID" value="OGZ78864.1"/>
    <property type="molecule type" value="Genomic_DNA"/>
</dbReference>
<dbReference type="Proteomes" id="UP000178650">
    <property type="component" value="Unassembled WGS sequence"/>
</dbReference>
<organism evidence="9 10">
    <name type="scientific">Candidatus Staskawiczbacteria bacterium RIFOXYB1_FULL_37_44</name>
    <dbReference type="NCBI Taxonomy" id="1802223"/>
    <lineage>
        <taxon>Bacteria</taxon>
        <taxon>Candidatus Staskawicziibacteriota</taxon>
    </lineage>
</organism>
<comment type="catalytic activity">
    <reaction evidence="6 7">
        <text>Release of N-terminal amino acids, preferentially methionine, from peptides and arylamides.</text>
        <dbReference type="EC" id="3.4.11.18"/>
    </reaction>
</comment>
<evidence type="ECO:0000256" key="4">
    <source>
        <dbReference type="ARBA" id="ARBA00022723"/>
    </source>
</evidence>
<reference evidence="9 10" key="1">
    <citation type="journal article" date="2016" name="Nat. Commun.">
        <title>Thousands of microbial genomes shed light on interconnected biogeochemical processes in an aquifer system.</title>
        <authorList>
            <person name="Anantharaman K."/>
            <person name="Brown C.T."/>
            <person name="Hug L.A."/>
            <person name="Sharon I."/>
            <person name="Castelle C.J."/>
            <person name="Probst A.J."/>
            <person name="Thomas B.C."/>
            <person name="Singh A."/>
            <person name="Wilkins M.J."/>
            <person name="Karaoz U."/>
            <person name="Brodie E.L."/>
            <person name="Williams K.H."/>
            <person name="Hubbard S.S."/>
            <person name="Banfield J.F."/>
        </authorList>
    </citation>
    <scope>NUCLEOTIDE SEQUENCE [LARGE SCALE GENOMIC DNA]</scope>
</reference>
<dbReference type="GO" id="GO:0006508">
    <property type="term" value="P:proteolysis"/>
    <property type="evidence" value="ECO:0007669"/>
    <property type="project" value="UniProtKB-KW"/>
</dbReference>
<dbReference type="GO" id="GO:0046872">
    <property type="term" value="F:metal ion binding"/>
    <property type="evidence" value="ECO:0007669"/>
    <property type="project" value="UniProtKB-UniRule"/>
</dbReference>